<comment type="subcellular location">
    <subcellularLocation>
        <location evidence="1">Membrane</location>
        <topology evidence="1">Multi-pass membrane protein</topology>
    </subcellularLocation>
</comment>
<keyword evidence="2 6" id="KW-0812">Transmembrane</keyword>
<evidence type="ECO:0000313" key="9">
    <source>
        <dbReference type="EMBL" id="CAE0361948.1"/>
    </source>
</evidence>
<keyword evidence="4 6" id="KW-0472">Membrane</keyword>
<feature type="domain" description="Bicarbonate transporter-like transmembrane" evidence="7">
    <location>
        <begin position="211"/>
        <end position="531"/>
    </location>
</feature>
<feature type="transmembrane region" description="Helical" evidence="6">
    <location>
        <begin position="212"/>
        <end position="230"/>
    </location>
</feature>
<sequence>MSSSPCRGSRETESSWVEKDEIEKCCSWIVWCPSTRSSHFRGIKRDLIRRRVYYISDWLEGWNAKTLASTFFMFFTSIAPAVTFAELLEGETDSIGVVEVCLSSALSGMIFSIFAGQPLVILGVTGPVSILTISIFGMSESMGIKFLPFYAWSQIFAAIMHLIIASLGLCDYIKYITNFSCHTFGILIAVIYFVTGARGISGYFLRDQPFDTALAELIIALGTAGCALYLSKARDWPILTKFLRNLITDYAPTVSILAWTIISLLGRMRGQGIPRLDVPNTFRTLNGRAWFASNLFKLPPWAIVLALVPATIITVLFIFDHNVSSIMAQSREFQLKKGSAYHLDFFVLGFCILTTGLLGIPPCNGLIPQAPLHTKSLCVLTKGFSNGVEIDIVDHTYEIRYTNFFQAFLTGVVCFKPFLIILGKIPKASLDGLFIFMALSSLGGNELWDRFVLLVSEPARRISRHDFFRTVQFDVMAKYTKLQLAAVVLIFVVTLTPVAMAFPLFIAALVYIRTRILPKHFNHSDLLSLDPLIPLDHVDHQDAEGASDDVEVSTQPPPSSIGFSDIEEDNWSTSEHHPSGRRRVVGFEHDLTPRDNLSRTTQESSPKEPVSFFRISQHEASHPATTSNHKKLDDIQLAVMSSPSALAEDQDQEVSTTRIK</sequence>
<feature type="transmembrane region" description="Helical" evidence="6">
    <location>
        <begin position="484"/>
        <end position="512"/>
    </location>
</feature>
<dbReference type="AlphaFoldDB" id="A0A6S8BLF9"/>
<evidence type="ECO:0000256" key="1">
    <source>
        <dbReference type="ARBA" id="ARBA00004141"/>
    </source>
</evidence>
<feature type="domain" description="Bicarbonate transporter-like transmembrane" evidence="7">
    <location>
        <begin position="39"/>
        <end position="197"/>
    </location>
</feature>
<evidence type="ECO:0000256" key="5">
    <source>
        <dbReference type="SAM" id="MobiDB-lite"/>
    </source>
</evidence>
<feature type="transmembrane region" description="Helical" evidence="6">
    <location>
        <begin position="181"/>
        <end position="200"/>
    </location>
</feature>
<evidence type="ECO:0000256" key="2">
    <source>
        <dbReference type="ARBA" id="ARBA00022692"/>
    </source>
</evidence>
<dbReference type="EMBL" id="HBIJ01003776">
    <property type="protein sequence ID" value="CAE0361947.1"/>
    <property type="molecule type" value="Transcribed_RNA"/>
</dbReference>
<proteinExistence type="predicted"/>
<feature type="transmembrane region" description="Helical" evidence="6">
    <location>
        <begin position="119"/>
        <end position="137"/>
    </location>
</feature>
<name>A0A6S8BLF9_9STRA</name>
<dbReference type="InterPro" id="IPR011531">
    <property type="entry name" value="HCO3_transpt-like_TM_dom"/>
</dbReference>
<feature type="transmembrane region" description="Helical" evidence="6">
    <location>
        <begin position="340"/>
        <end position="360"/>
    </location>
</feature>
<dbReference type="PANTHER" id="PTHR11453:SF82">
    <property type="entry name" value="BORON TRANSPORTER 1"/>
    <property type="match status" value="1"/>
</dbReference>
<feature type="region of interest" description="Disordered" evidence="5">
    <location>
        <begin position="543"/>
        <end position="610"/>
    </location>
</feature>
<feature type="transmembrane region" description="Helical" evidence="6">
    <location>
        <begin position="149"/>
        <end position="169"/>
    </location>
</feature>
<keyword evidence="3 6" id="KW-1133">Transmembrane helix</keyword>
<feature type="transmembrane region" description="Helical" evidence="6">
    <location>
        <begin position="242"/>
        <end position="262"/>
    </location>
</feature>
<accession>A0A6S8BLF9</accession>
<gene>
    <name evidence="8" type="ORF">ALAG00032_LOCUS2680</name>
    <name evidence="9" type="ORF">ALAG00032_LOCUS2681</name>
</gene>
<dbReference type="EMBL" id="HBIJ01003777">
    <property type="protein sequence ID" value="CAE0361948.1"/>
    <property type="molecule type" value="Transcribed_RNA"/>
</dbReference>
<feature type="transmembrane region" description="Helical" evidence="6">
    <location>
        <begin position="404"/>
        <end position="423"/>
    </location>
</feature>
<dbReference type="GO" id="GO:0005886">
    <property type="term" value="C:plasma membrane"/>
    <property type="evidence" value="ECO:0007669"/>
    <property type="project" value="TreeGrafter"/>
</dbReference>
<evidence type="ECO:0000256" key="6">
    <source>
        <dbReference type="SAM" id="Phobius"/>
    </source>
</evidence>
<reference evidence="9" key="1">
    <citation type="submission" date="2021-01" db="EMBL/GenBank/DDBJ databases">
        <authorList>
            <person name="Corre E."/>
            <person name="Pelletier E."/>
            <person name="Niang G."/>
            <person name="Scheremetjew M."/>
            <person name="Finn R."/>
            <person name="Kale V."/>
            <person name="Holt S."/>
            <person name="Cochrane G."/>
            <person name="Meng A."/>
            <person name="Brown T."/>
            <person name="Cohen L."/>
        </authorList>
    </citation>
    <scope>NUCLEOTIDE SEQUENCE</scope>
    <source>
        <strain evidence="9">CCMP1510</strain>
    </source>
</reference>
<dbReference type="PANTHER" id="PTHR11453">
    <property type="entry name" value="ANION EXCHANGE PROTEIN"/>
    <property type="match status" value="1"/>
</dbReference>
<evidence type="ECO:0000259" key="7">
    <source>
        <dbReference type="Pfam" id="PF00955"/>
    </source>
</evidence>
<evidence type="ECO:0000313" key="8">
    <source>
        <dbReference type="EMBL" id="CAE0361947.1"/>
    </source>
</evidence>
<protein>
    <recommendedName>
        <fullName evidence="7">Bicarbonate transporter-like transmembrane domain-containing protein</fullName>
    </recommendedName>
</protein>
<dbReference type="GO" id="GO:0006820">
    <property type="term" value="P:monoatomic anion transport"/>
    <property type="evidence" value="ECO:0007669"/>
    <property type="project" value="InterPro"/>
</dbReference>
<feature type="transmembrane region" description="Helical" evidence="6">
    <location>
        <begin position="67"/>
        <end position="88"/>
    </location>
</feature>
<dbReference type="GO" id="GO:0050801">
    <property type="term" value="P:monoatomic ion homeostasis"/>
    <property type="evidence" value="ECO:0007669"/>
    <property type="project" value="TreeGrafter"/>
</dbReference>
<evidence type="ECO:0000256" key="3">
    <source>
        <dbReference type="ARBA" id="ARBA00022989"/>
    </source>
</evidence>
<feature type="transmembrane region" description="Helical" evidence="6">
    <location>
        <begin position="298"/>
        <end position="319"/>
    </location>
</feature>
<feature type="compositionally biased region" description="Basic and acidic residues" evidence="5">
    <location>
        <begin position="585"/>
        <end position="597"/>
    </location>
</feature>
<feature type="transmembrane region" description="Helical" evidence="6">
    <location>
        <begin position="94"/>
        <end position="114"/>
    </location>
</feature>
<evidence type="ECO:0000256" key="4">
    <source>
        <dbReference type="ARBA" id="ARBA00023136"/>
    </source>
</evidence>
<organism evidence="9">
    <name type="scientific">Aureoumbra lagunensis</name>
    <dbReference type="NCBI Taxonomy" id="44058"/>
    <lineage>
        <taxon>Eukaryota</taxon>
        <taxon>Sar</taxon>
        <taxon>Stramenopiles</taxon>
        <taxon>Ochrophyta</taxon>
        <taxon>Pelagophyceae</taxon>
        <taxon>Pelagomonadales</taxon>
        <taxon>Aureoumbra</taxon>
    </lineage>
</organism>
<dbReference type="Gene3D" id="1.10.287.570">
    <property type="entry name" value="Helical hairpin bin"/>
    <property type="match status" value="1"/>
</dbReference>
<dbReference type="Pfam" id="PF00955">
    <property type="entry name" value="HCO3_cotransp"/>
    <property type="match status" value="2"/>
</dbReference>
<dbReference type="InterPro" id="IPR003020">
    <property type="entry name" value="HCO3_transpt_euk"/>
</dbReference>
<dbReference type="GO" id="GO:0005452">
    <property type="term" value="F:solute:inorganic anion antiporter activity"/>
    <property type="evidence" value="ECO:0007669"/>
    <property type="project" value="InterPro"/>
</dbReference>